<evidence type="ECO:0000256" key="1">
    <source>
        <dbReference type="SAM" id="MobiDB-lite"/>
    </source>
</evidence>
<comment type="caution">
    <text evidence="2">The sequence shown here is derived from an EMBL/GenBank/DDBJ whole genome shotgun (WGS) entry which is preliminary data.</text>
</comment>
<reference evidence="2 3" key="1">
    <citation type="submission" date="2024-02" db="EMBL/GenBank/DDBJ databases">
        <authorList>
            <person name="Chen Y."/>
            <person name="Shah S."/>
            <person name="Dougan E. K."/>
            <person name="Thang M."/>
            <person name="Chan C."/>
        </authorList>
    </citation>
    <scope>NUCLEOTIDE SEQUENCE [LARGE SCALE GENOMIC DNA]</scope>
</reference>
<dbReference type="Proteomes" id="UP001642484">
    <property type="component" value="Unassembled WGS sequence"/>
</dbReference>
<keyword evidence="3" id="KW-1185">Reference proteome</keyword>
<evidence type="ECO:0000313" key="2">
    <source>
        <dbReference type="EMBL" id="CAK9108453.1"/>
    </source>
</evidence>
<proteinExistence type="predicted"/>
<accession>A0ABP0S7Y3</accession>
<feature type="region of interest" description="Disordered" evidence="1">
    <location>
        <begin position="170"/>
        <end position="189"/>
    </location>
</feature>
<sequence length="356" mass="41230">MVKKCCTALAHFNTREESLVTNGHILEVVNRCTRHQRALTRCASRWTERTKDLWDCGACDFRPKRMRDPGERGATRIPLRSASRVRCDFSQRSVFRYCMSMREHHLAEEWNVYCCVASLVCVPELRQVLNRCELPHDTAVAPNAQCEPWGDMMRCLYKQGLFLRWDGQSNSVSQNSTRHGGSRSQAVPRPSIESPQLLCLRHFHRLCWNSTLKHLALLGWRPSLLGHRYVRFATGTSCDLSGRFRSCLDYCERAHWEHWYTHGYPISPVKPLDTDTLWICWLQTSCMARRLPDLQVAPGHFADQFLSPPRRNMIVHRQGFQSPSRDCHQSTLGEGCQSEWISKTNGQKSELARSRR</sequence>
<dbReference type="EMBL" id="CAXAMN010027106">
    <property type="protein sequence ID" value="CAK9108453.1"/>
    <property type="molecule type" value="Genomic_DNA"/>
</dbReference>
<evidence type="ECO:0000313" key="3">
    <source>
        <dbReference type="Proteomes" id="UP001642484"/>
    </source>
</evidence>
<feature type="compositionally biased region" description="Polar residues" evidence="1">
    <location>
        <begin position="170"/>
        <end position="185"/>
    </location>
</feature>
<protein>
    <submittedName>
        <fullName evidence="2">Uncharacterized protein</fullName>
    </submittedName>
</protein>
<name>A0ABP0S7Y3_9DINO</name>
<gene>
    <name evidence="2" type="ORF">CCMP2556_LOCUS50532</name>
</gene>
<organism evidence="2 3">
    <name type="scientific">Durusdinium trenchii</name>
    <dbReference type="NCBI Taxonomy" id="1381693"/>
    <lineage>
        <taxon>Eukaryota</taxon>
        <taxon>Sar</taxon>
        <taxon>Alveolata</taxon>
        <taxon>Dinophyceae</taxon>
        <taxon>Suessiales</taxon>
        <taxon>Symbiodiniaceae</taxon>
        <taxon>Durusdinium</taxon>
    </lineage>
</organism>